<dbReference type="NCBIfam" id="TIGR03654">
    <property type="entry name" value="L6_bact"/>
    <property type="match status" value="1"/>
</dbReference>
<name>A0AAD1EXI4_9FLAO</name>
<dbReference type="InterPro" id="IPR020040">
    <property type="entry name" value="Ribosomal_uL6_a/b-dom"/>
</dbReference>
<dbReference type="GO" id="GO:0022625">
    <property type="term" value="C:cytosolic large ribosomal subunit"/>
    <property type="evidence" value="ECO:0007669"/>
    <property type="project" value="UniProtKB-UniRule"/>
</dbReference>
<dbReference type="PROSITE" id="PS00525">
    <property type="entry name" value="RIBOSOMAL_L6_1"/>
    <property type="match status" value="1"/>
</dbReference>
<sequence>MSRIGNIPVLIPNNVFVKKKKKIIYINGPLGELSQKIIGDINIKINTNYIILKLKYNDKKNRALHGLYRMLIFNMIKGVLNGFKKKLELIGIGFKANKNGQILDLNIGYSHNIIIKLPKEIILEVKMEKNKNPKIILKSYDKQLLGIVAAKIRSLRKPEPYKGKGIRYINEYVRNKIGKSAK</sequence>
<dbReference type="InterPro" id="IPR019906">
    <property type="entry name" value="Ribosomal_uL6_bac-type"/>
</dbReference>
<keyword evidence="6" id="KW-0699">rRNA-binding</keyword>
<evidence type="ECO:0000313" key="8">
    <source>
        <dbReference type="EMBL" id="BAO66401.1"/>
    </source>
</evidence>
<evidence type="ECO:0000313" key="9">
    <source>
        <dbReference type="Proteomes" id="UP000031659"/>
    </source>
</evidence>
<keyword evidence="2 5" id="KW-0687">Ribonucleoprotein</keyword>
<dbReference type="GO" id="GO:0003735">
    <property type="term" value="F:structural constituent of ribosome"/>
    <property type="evidence" value="ECO:0007669"/>
    <property type="project" value="UniProtKB-UniRule"/>
</dbReference>
<comment type="similarity">
    <text evidence="5">Belongs to the universal ribosomal protein uL6 family.</text>
</comment>
<dbReference type="EMBL" id="AP013293">
    <property type="protein sequence ID" value="BAO66401.1"/>
    <property type="molecule type" value="Genomic_DNA"/>
</dbReference>
<dbReference type="Pfam" id="PF00347">
    <property type="entry name" value="Ribosomal_L6"/>
    <property type="match status" value="2"/>
</dbReference>
<comment type="function">
    <text evidence="6">This protein binds to the 23S rRNA, and is important in its secondary structure. It is located near the subunit interface in the base of the L7/L12 stalk, and near the tRNA binding site of the peptidyltransferase center.</text>
</comment>
<dbReference type="PANTHER" id="PTHR11655">
    <property type="entry name" value="60S/50S RIBOSOMAL PROTEIN L6/L9"/>
    <property type="match status" value="1"/>
</dbReference>
<keyword evidence="6" id="KW-0694">RNA-binding</keyword>
<reference evidence="8 9" key="1">
    <citation type="journal article" date="2014" name="ISME J.">
        <title>Swapping symbionts in spittlebugs: evolutionary replacement of a reduced genome symbiont.</title>
        <authorList>
            <person name="Koga R."/>
            <person name="Moran N.A."/>
        </authorList>
    </citation>
    <scope>NUCLEOTIDE SEQUENCE [LARGE SCALE GENOMIC DNA]</scope>
    <source>
        <strain evidence="8 9">PSPU</strain>
    </source>
</reference>
<dbReference type="SUPFAM" id="SSF56053">
    <property type="entry name" value="Ribosomal protein L6"/>
    <property type="match status" value="2"/>
</dbReference>
<dbReference type="InterPro" id="IPR000702">
    <property type="entry name" value="Ribosomal_uL6-like"/>
</dbReference>
<gene>
    <name evidence="8" type="primary">rplF</name>
    <name evidence="8" type="ORF">SMPSPU_255</name>
</gene>
<feature type="domain" description="Large ribosomal subunit protein uL6 alpha-beta" evidence="7">
    <location>
        <begin position="90"/>
        <end position="168"/>
    </location>
</feature>
<evidence type="ECO:0000256" key="1">
    <source>
        <dbReference type="ARBA" id="ARBA00022980"/>
    </source>
</evidence>
<dbReference type="KEGG" id="smup:SMPSPU_255"/>
<dbReference type="PIRSF" id="PIRSF002162">
    <property type="entry name" value="Ribosomal_L6"/>
    <property type="match status" value="1"/>
</dbReference>
<evidence type="ECO:0000256" key="6">
    <source>
        <dbReference type="RuleBase" id="RU003870"/>
    </source>
</evidence>
<evidence type="ECO:0000256" key="5">
    <source>
        <dbReference type="RuleBase" id="RU003869"/>
    </source>
</evidence>
<proteinExistence type="inferred from homology"/>
<keyword evidence="1 5" id="KW-0689">Ribosomal protein</keyword>
<dbReference type="PRINTS" id="PR00059">
    <property type="entry name" value="RIBOSOMALL6"/>
</dbReference>
<evidence type="ECO:0000259" key="7">
    <source>
        <dbReference type="Pfam" id="PF00347"/>
    </source>
</evidence>
<dbReference type="AlphaFoldDB" id="A0AAD1EXI4"/>
<dbReference type="InterPro" id="IPR036789">
    <property type="entry name" value="Ribosomal_uL6-like_a/b-dom_sf"/>
</dbReference>
<dbReference type="GO" id="GO:0019843">
    <property type="term" value="F:rRNA binding"/>
    <property type="evidence" value="ECO:0007669"/>
    <property type="project" value="UniProtKB-UniRule"/>
</dbReference>
<dbReference type="Gene3D" id="3.90.930.12">
    <property type="entry name" value="Ribosomal protein L6, alpha-beta domain"/>
    <property type="match status" value="2"/>
</dbReference>
<dbReference type="RefSeq" id="WP_041094051.1">
    <property type="nucleotide sequence ID" value="NZ_AP013293.1"/>
</dbReference>
<dbReference type="Proteomes" id="UP000031659">
    <property type="component" value="Chromosome"/>
</dbReference>
<feature type="domain" description="Large ribosomal subunit protein uL6 alpha-beta" evidence="7">
    <location>
        <begin position="11"/>
        <end position="82"/>
    </location>
</feature>
<dbReference type="InterPro" id="IPR002358">
    <property type="entry name" value="Ribosomal_uL6_CS"/>
</dbReference>
<evidence type="ECO:0000256" key="3">
    <source>
        <dbReference type="ARBA" id="ARBA00035454"/>
    </source>
</evidence>
<protein>
    <recommendedName>
        <fullName evidence="3 4">50S ribosomal protein L6</fullName>
    </recommendedName>
</protein>
<dbReference type="GO" id="GO:0002181">
    <property type="term" value="P:cytoplasmic translation"/>
    <property type="evidence" value="ECO:0007669"/>
    <property type="project" value="TreeGrafter"/>
</dbReference>
<evidence type="ECO:0000256" key="2">
    <source>
        <dbReference type="ARBA" id="ARBA00023274"/>
    </source>
</evidence>
<accession>A0AAD1EXI4</accession>
<evidence type="ECO:0000256" key="4">
    <source>
        <dbReference type="NCBIfam" id="TIGR03654"/>
    </source>
</evidence>
<organism evidence="8 9">
    <name type="scientific">Candidatus Karelsulcia muelleri PSPU</name>
    <dbReference type="NCBI Taxonomy" id="1189303"/>
    <lineage>
        <taxon>Bacteria</taxon>
        <taxon>Pseudomonadati</taxon>
        <taxon>Bacteroidota</taxon>
        <taxon>Flavobacteriia</taxon>
        <taxon>Flavobacteriales</taxon>
        <taxon>Candidatus Karelsulcia</taxon>
    </lineage>
</organism>
<dbReference type="PANTHER" id="PTHR11655:SF14">
    <property type="entry name" value="LARGE RIBOSOMAL SUBUNIT PROTEIN UL6M"/>
    <property type="match status" value="1"/>
</dbReference>